<evidence type="ECO:0000313" key="6">
    <source>
        <dbReference type="EMBL" id="JAQ09814.1"/>
    </source>
</evidence>
<feature type="domain" description="FAD-dependent oxidoreductase 2 FAD-binding" evidence="5">
    <location>
        <begin position="72"/>
        <end position="391"/>
    </location>
</feature>
<dbReference type="SUPFAM" id="SSF51905">
    <property type="entry name" value="FAD/NAD(P)-binding domain"/>
    <property type="match status" value="1"/>
</dbReference>
<organism evidence="6">
    <name type="scientific">Lygus hesperus</name>
    <name type="common">Western plant bug</name>
    <dbReference type="NCBI Taxonomy" id="30085"/>
    <lineage>
        <taxon>Eukaryota</taxon>
        <taxon>Metazoa</taxon>
        <taxon>Ecdysozoa</taxon>
        <taxon>Arthropoda</taxon>
        <taxon>Hexapoda</taxon>
        <taxon>Insecta</taxon>
        <taxon>Pterygota</taxon>
        <taxon>Neoptera</taxon>
        <taxon>Paraneoptera</taxon>
        <taxon>Hemiptera</taxon>
        <taxon>Heteroptera</taxon>
        <taxon>Panheteroptera</taxon>
        <taxon>Cimicomorpha</taxon>
        <taxon>Miridae</taxon>
        <taxon>Mirini</taxon>
        <taxon>Lygus</taxon>
    </lineage>
</organism>
<evidence type="ECO:0000256" key="2">
    <source>
        <dbReference type="ARBA" id="ARBA00022630"/>
    </source>
</evidence>
<proteinExistence type="predicted"/>
<dbReference type="EMBL" id="GDHC01008815">
    <property type="protein sequence ID" value="JAQ09814.1"/>
    <property type="molecule type" value="Transcribed_RNA"/>
</dbReference>
<evidence type="ECO:0000256" key="4">
    <source>
        <dbReference type="ARBA" id="ARBA00023002"/>
    </source>
</evidence>
<evidence type="ECO:0000256" key="1">
    <source>
        <dbReference type="ARBA" id="ARBA00001974"/>
    </source>
</evidence>
<reference evidence="6" key="1">
    <citation type="journal article" date="2016" name="Gigascience">
        <title>De novo construction of an expanded transcriptome assembly for the western tarnished plant bug, Lygus hesperus.</title>
        <authorList>
            <person name="Tassone E.E."/>
            <person name="Geib S.M."/>
            <person name="Hall B."/>
            <person name="Fabrick J.A."/>
            <person name="Brent C.S."/>
            <person name="Hull J.J."/>
        </authorList>
    </citation>
    <scope>NUCLEOTIDE SEQUENCE</scope>
</reference>
<dbReference type="Gene3D" id="3.90.700.10">
    <property type="entry name" value="Succinate dehydrogenase/fumarate reductase flavoprotein, catalytic domain"/>
    <property type="match status" value="1"/>
</dbReference>
<dbReference type="PANTHER" id="PTHR43400:SF7">
    <property type="entry name" value="FAD-DEPENDENT OXIDOREDUCTASE 2 FAD BINDING DOMAIN-CONTAINING PROTEIN"/>
    <property type="match status" value="1"/>
</dbReference>
<dbReference type="InterPro" id="IPR050315">
    <property type="entry name" value="FAD-oxidoreductase_2"/>
</dbReference>
<dbReference type="GO" id="GO:0016491">
    <property type="term" value="F:oxidoreductase activity"/>
    <property type="evidence" value="ECO:0007669"/>
    <property type="project" value="UniProtKB-KW"/>
</dbReference>
<dbReference type="Gene3D" id="3.50.50.60">
    <property type="entry name" value="FAD/NAD(P)-binding domain"/>
    <property type="match status" value="1"/>
</dbReference>
<keyword evidence="3" id="KW-0274">FAD</keyword>
<accession>A0A146LPG1</accession>
<dbReference type="InterPro" id="IPR003953">
    <property type="entry name" value="FAD-dep_OxRdtase_2_FAD-bd"/>
</dbReference>
<protein>
    <submittedName>
        <fullName evidence="6">Putative fumarate reductase</fullName>
    </submittedName>
</protein>
<gene>
    <name evidence="6" type="primary">SPAC17A2.05_8</name>
    <name evidence="6" type="ORF">g.32992</name>
</gene>
<comment type="cofactor">
    <cofactor evidence="1">
        <name>FAD</name>
        <dbReference type="ChEBI" id="CHEBI:57692"/>
    </cofactor>
</comment>
<dbReference type="InterPro" id="IPR036188">
    <property type="entry name" value="FAD/NAD-bd_sf"/>
</dbReference>
<sequence>MYADALATASLVKRDPIRVRYLIENYRYNLNTVTDYAAYTRNGELLAHMYEISRESPERRSERIAGSLPARVIVIGGGLAGCAAAIEAANCGAQVIMLEKESRLGGNSAKATSGINGWGTRAQALQGIEDGGKYFERDTYKSGIGGNCKPGLVKMLSVKSADAIKWLTEFGIPLTVLSQLGGATRKRCHRAPDTSEGTPLPIGFTIMRTLENYIRQKLSSKITILTEVTMTALIHEEKSLSDGNKEVRVNGVRYKSLRDPDTHEMELPGDAVILATGGFSNDQSYNSLLREFTPKLFGTPTTNGPWATGDGVKIAREIGATLVDMDKVQLHPTGLIDPKDPASQTKYLGPEALRGSGGILLNKNGERFVNELDLRSVVSQAIIAQDNVYPASGGARFAYCVLNEQAAKLFG</sequence>
<evidence type="ECO:0000256" key="3">
    <source>
        <dbReference type="ARBA" id="ARBA00022827"/>
    </source>
</evidence>
<name>A0A146LPG1_LYGHE</name>
<dbReference type="AlphaFoldDB" id="A0A146LPG1"/>
<dbReference type="InterPro" id="IPR027477">
    <property type="entry name" value="Succ_DH/fumarate_Rdtase_cat_sf"/>
</dbReference>
<dbReference type="SUPFAM" id="SSF56425">
    <property type="entry name" value="Succinate dehydrogenase/fumarate reductase flavoprotein, catalytic domain"/>
    <property type="match status" value="1"/>
</dbReference>
<keyword evidence="2" id="KW-0285">Flavoprotein</keyword>
<dbReference type="Pfam" id="PF00890">
    <property type="entry name" value="FAD_binding_2"/>
    <property type="match status" value="1"/>
</dbReference>
<dbReference type="PANTHER" id="PTHR43400">
    <property type="entry name" value="FUMARATE REDUCTASE"/>
    <property type="match status" value="1"/>
</dbReference>
<keyword evidence="4" id="KW-0560">Oxidoreductase</keyword>
<evidence type="ECO:0000259" key="5">
    <source>
        <dbReference type="Pfam" id="PF00890"/>
    </source>
</evidence>